<dbReference type="Pfam" id="PF00011">
    <property type="entry name" value="HSP20"/>
    <property type="match status" value="1"/>
</dbReference>
<evidence type="ECO:0000256" key="3">
    <source>
        <dbReference type="SAM" id="MobiDB-lite"/>
    </source>
</evidence>
<feature type="region of interest" description="Disordered" evidence="3">
    <location>
        <begin position="72"/>
        <end position="153"/>
    </location>
</feature>
<dbReference type="GeneID" id="25561472"/>
<sequence length="153" mass="16921">MMLSPFRSWLWDDWPVFEHVGSVRSPHSRAVTTSTPHSRLSFNVSEKDTAYEVVAHLPVPRDKVKLSIKDGNVTISGSDEHSSTKEVDGFTCSQSSFSSFSRSFPLPTGVNPETVTATRAPDNSIKLVIPKPEPTDGGKGKDEEEPMQIEMME</sequence>
<proteinExistence type="inferred from homology"/>
<dbReference type="RefSeq" id="XP_013761254.1">
    <property type="nucleotide sequence ID" value="XM_013905800.1"/>
</dbReference>
<feature type="compositionally biased region" description="Basic and acidic residues" evidence="3">
    <location>
        <begin position="78"/>
        <end position="88"/>
    </location>
</feature>
<comment type="similarity">
    <text evidence="1 2">Belongs to the small heat shock protein (HSP20) family.</text>
</comment>
<dbReference type="PROSITE" id="PS01031">
    <property type="entry name" value="SHSP"/>
    <property type="match status" value="1"/>
</dbReference>
<dbReference type="SUPFAM" id="SSF49764">
    <property type="entry name" value="HSP20-like chaperones"/>
    <property type="match status" value="1"/>
</dbReference>
<protein>
    <recommendedName>
        <fullName evidence="4">SHSP domain-containing protein</fullName>
    </recommendedName>
</protein>
<feature type="domain" description="SHSP" evidence="4">
    <location>
        <begin position="33"/>
        <end position="150"/>
    </location>
</feature>
<feature type="compositionally biased region" description="Basic and acidic residues" evidence="3">
    <location>
        <begin position="133"/>
        <end position="142"/>
    </location>
</feature>
<evidence type="ECO:0000256" key="2">
    <source>
        <dbReference type="RuleBase" id="RU003616"/>
    </source>
</evidence>
<evidence type="ECO:0000256" key="1">
    <source>
        <dbReference type="PROSITE-ProRule" id="PRU00285"/>
    </source>
</evidence>
<dbReference type="EMBL" id="GL349439">
    <property type="protein sequence ID" value="KNC55474.1"/>
    <property type="molecule type" value="Genomic_DNA"/>
</dbReference>
<dbReference type="Gene3D" id="2.60.40.790">
    <property type="match status" value="1"/>
</dbReference>
<organism evidence="5 6">
    <name type="scientific">Thecamonas trahens ATCC 50062</name>
    <dbReference type="NCBI Taxonomy" id="461836"/>
    <lineage>
        <taxon>Eukaryota</taxon>
        <taxon>Apusozoa</taxon>
        <taxon>Apusomonadida</taxon>
        <taxon>Apusomonadidae</taxon>
        <taxon>Thecamonas</taxon>
    </lineage>
</organism>
<dbReference type="Proteomes" id="UP000054408">
    <property type="component" value="Unassembled WGS sequence"/>
</dbReference>
<gene>
    <name evidence="5" type="ORF">AMSG_01738</name>
</gene>
<accession>A0A0L0DSZ6</accession>
<feature type="compositionally biased region" description="Low complexity" evidence="3">
    <location>
        <begin position="93"/>
        <end position="104"/>
    </location>
</feature>
<evidence type="ECO:0000313" key="5">
    <source>
        <dbReference type="EMBL" id="KNC55474.1"/>
    </source>
</evidence>
<name>A0A0L0DSZ6_THETB</name>
<feature type="compositionally biased region" description="Acidic residues" evidence="3">
    <location>
        <begin position="143"/>
        <end position="153"/>
    </location>
</feature>
<keyword evidence="6" id="KW-1185">Reference proteome</keyword>
<evidence type="ECO:0000259" key="4">
    <source>
        <dbReference type="PROSITE" id="PS01031"/>
    </source>
</evidence>
<dbReference type="InterPro" id="IPR002068">
    <property type="entry name" value="A-crystallin/Hsp20_dom"/>
</dbReference>
<dbReference type="InterPro" id="IPR008978">
    <property type="entry name" value="HSP20-like_chaperone"/>
</dbReference>
<dbReference type="CDD" id="cd06464">
    <property type="entry name" value="ACD_sHsps-like"/>
    <property type="match status" value="1"/>
</dbReference>
<reference evidence="5 6" key="1">
    <citation type="submission" date="2010-05" db="EMBL/GenBank/DDBJ databases">
        <title>The Genome Sequence of Thecamonas trahens ATCC 50062.</title>
        <authorList>
            <consortium name="The Broad Institute Genome Sequencing Platform"/>
            <person name="Russ C."/>
            <person name="Cuomo C."/>
            <person name="Shea T."/>
            <person name="Young S.K."/>
            <person name="Zeng Q."/>
            <person name="Koehrsen M."/>
            <person name="Haas B."/>
            <person name="Borodovsky M."/>
            <person name="Guigo R."/>
            <person name="Alvarado L."/>
            <person name="Berlin A."/>
            <person name="Bochicchio J."/>
            <person name="Borenstein D."/>
            <person name="Chapman S."/>
            <person name="Chen Z."/>
            <person name="Freedman E."/>
            <person name="Gellesch M."/>
            <person name="Goldberg J."/>
            <person name="Griggs A."/>
            <person name="Gujja S."/>
            <person name="Heilman E."/>
            <person name="Heiman D."/>
            <person name="Hepburn T."/>
            <person name="Howarth C."/>
            <person name="Jen D."/>
            <person name="Larson L."/>
            <person name="Mehta T."/>
            <person name="Park D."/>
            <person name="Pearson M."/>
            <person name="Roberts A."/>
            <person name="Saif S."/>
            <person name="Shenoy N."/>
            <person name="Sisk P."/>
            <person name="Stolte C."/>
            <person name="Sykes S."/>
            <person name="Thomson T."/>
            <person name="Walk T."/>
            <person name="White J."/>
            <person name="Yandava C."/>
            <person name="Burger G."/>
            <person name="Gray M.W."/>
            <person name="Holland P.W.H."/>
            <person name="King N."/>
            <person name="Lang F.B.F."/>
            <person name="Roger A.J."/>
            <person name="Ruiz-Trillo I."/>
            <person name="Lander E."/>
            <person name="Nusbaum C."/>
        </authorList>
    </citation>
    <scope>NUCLEOTIDE SEQUENCE [LARGE SCALE GENOMIC DNA]</scope>
    <source>
        <strain evidence="5 6">ATCC 50062</strain>
    </source>
</reference>
<evidence type="ECO:0000313" key="6">
    <source>
        <dbReference type="Proteomes" id="UP000054408"/>
    </source>
</evidence>
<dbReference type="AlphaFoldDB" id="A0A0L0DSZ6"/>